<evidence type="ECO:0000256" key="3">
    <source>
        <dbReference type="ARBA" id="ARBA00006873"/>
    </source>
</evidence>
<dbReference type="GO" id="GO:0042744">
    <property type="term" value="P:hydrogen peroxide catabolic process"/>
    <property type="evidence" value="ECO:0007669"/>
    <property type="project" value="UniProtKB-KW"/>
</dbReference>
<evidence type="ECO:0000256" key="7">
    <source>
        <dbReference type="ARBA" id="ARBA00022723"/>
    </source>
</evidence>
<evidence type="ECO:0000256" key="15">
    <source>
        <dbReference type="PIRSR" id="PIRSR600823-1"/>
    </source>
</evidence>
<comment type="cofactor">
    <cofactor evidence="17">
        <name>heme b</name>
        <dbReference type="ChEBI" id="CHEBI:60344"/>
    </cofactor>
    <text evidence="17">Binds 1 heme b (iron(II)-protoporphyrin IX) group per subunit.</text>
</comment>
<dbReference type="InterPro" id="IPR000823">
    <property type="entry name" value="Peroxidase_pln"/>
</dbReference>
<dbReference type="PROSITE" id="PS00435">
    <property type="entry name" value="PEROXIDASE_1"/>
    <property type="match status" value="1"/>
</dbReference>
<protein>
    <recommendedName>
        <fullName evidence="4">peroxidase</fullName>
        <ecNumber evidence="4">1.11.1.7</ecNumber>
    </recommendedName>
</protein>
<feature type="domain" description="Plant heme peroxidase family profile" evidence="20">
    <location>
        <begin position="1"/>
        <end position="275"/>
    </location>
</feature>
<reference evidence="21" key="1">
    <citation type="journal article" date="2015" name="Nat. Genet.">
        <title>The pineapple genome and the evolution of CAM photosynthesis.</title>
        <authorList>
            <person name="Ming R."/>
            <person name="VanBuren R."/>
            <person name="Wai C.M."/>
            <person name="Tang H."/>
            <person name="Schatz M.C."/>
            <person name="Bowers J.E."/>
            <person name="Lyons E."/>
            <person name="Wang M.L."/>
            <person name="Chen J."/>
            <person name="Biggers E."/>
            <person name="Zhang J."/>
            <person name="Huang L."/>
            <person name="Zhang L."/>
            <person name="Miao W."/>
            <person name="Zhang J."/>
            <person name="Ye Z."/>
            <person name="Miao C."/>
            <person name="Lin Z."/>
            <person name="Wang H."/>
            <person name="Zhou H."/>
            <person name="Yim W.C."/>
            <person name="Priest H.D."/>
            <person name="Zheng C."/>
            <person name="Woodhouse M."/>
            <person name="Edger P.P."/>
            <person name="Guyot R."/>
            <person name="Guo H.B."/>
            <person name="Guo H."/>
            <person name="Zheng G."/>
            <person name="Singh R."/>
            <person name="Sharma A."/>
            <person name="Min X."/>
            <person name="Zheng Y."/>
            <person name="Lee H."/>
            <person name="Gurtowski J."/>
            <person name="Sedlazeck F.J."/>
            <person name="Harkess A."/>
            <person name="McKain M.R."/>
            <person name="Liao Z."/>
            <person name="Fang J."/>
            <person name="Liu J."/>
            <person name="Zhang X."/>
            <person name="Zhang Q."/>
            <person name="Hu W."/>
            <person name="Qin Y."/>
            <person name="Wang K."/>
            <person name="Chen L.Y."/>
            <person name="Shirley N."/>
            <person name="Lin Y.R."/>
            <person name="Liu L.Y."/>
            <person name="Hernandez A.G."/>
            <person name="Wright C.L."/>
            <person name="Bulone V."/>
            <person name="Tuskan G.A."/>
            <person name="Heath K."/>
            <person name="Zee F."/>
            <person name="Moore P.H."/>
            <person name="Sunkar R."/>
            <person name="Leebens-Mack J.H."/>
            <person name="Mockler T."/>
            <person name="Bennetzen J.L."/>
            <person name="Freeling M."/>
            <person name="Sankoff D."/>
            <person name="Paterson A.H."/>
            <person name="Zhu X."/>
            <person name="Yang X."/>
            <person name="Smith J.A."/>
            <person name="Cushman J.C."/>
            <person name="Paull R.E."/>
            <person name="Yu Q."/>
        </authorList>
    </citation>
    <scope>NUCLEOTIDE SEQUENCE [LARGE SCALE GENOMIC DNA]</scope>
    <source>
        <strain evidence="21">cv. F153</strain>
    </source>
</reference>
<dbReference type="InterPro" id="IPR033905">
    <property type="entry name" value="Secretory_peroxidase"/>
</dbReference>
<evidence type="ECO:0000256" key="9">
    <source>
        <dbReference type="ARBA" id="ARBA00022837"/>
    </source>
</evidence>
<name>A0A6P5F4F3_ANACO</name>
<feature type="site" description="Transition state stabilizer" evidence="18">
    <location>
        <position position="17"/>
    </location>
</feature>
<dbReference type="GeneID" id="109710254"/>
<keyword evidence="7 17" id="KW-0479">Metal-binding</keyword>
<evidence type="ECO:0000256" key="6">
    <source>
        <dbReference type="ARBA" id="ARBA00022617"/>
    </source>
</evidence>
<feature type="binding site" evidence="16">
    <location>
        <position position="118"/>
    </location>
    <ligand>
        <name>substrate</name>
    </ligand>
</feature>
<feature type="disulfide bond" evidence="19">
    <location>
        <begin position="76"/>
        <end position="271"/>
    </location>
</feature>
<feature type="binding site" evidence="17">
    <location>
        <position position="31"/>
    </location>
    <ligand>
        <name>Ca(2+)</name>
        <dbReference type="ChEBI" id="CHEBI:29108"/>
        <label>1</label>
    </ligand>
</feature>
<feature type="binding site" evidence="17">
    <location>
        <position position="198"/>
    </location>
    <ligand>
        <name>Ca(2+)</name>
        <dbReference type="ChEBI" id="CHEBI:29108"/>
        <label>2</label>
    </ligand>
</feature>
<feature type="disulfide bond" evidence="19">
    <location>
        <begin position="23"/>
        <end position="28"/>
    </location>
</feature>
<evidence type="ECO:0000256" key="13">
    <source>
        <dbReference type="ARBA" id="ARBA00023180"/>
    </source>
</evidence>
<comment type="similarity">
    <text evidence="3">Belongs to the peroxidase family. Ascorbate peroxidase subfamily.</text>
</comment>
<keyword evidence="11 17" id="KW-0408">Iron</keyword>
<dbReference type="GO" id="GO:0006979">
    <property type="term" value="P:response to oxidative stress"/>
    <property type="evidence" value="ECO:0007669"/>
    <property type="project" value="InterPro"/>
</dbReference>
<gene>
    <name evidence="22" type="primary">LOC109710254</name>
</gene>
<dbReference type="Gene3D" id="1.10.420.10">
    <property type="entry name" value="Peroxidase, domain 2"/>
    <property type="match status" value="1"/>
</dbReference>
<comment type="cofactor">
    <cofactor evidence="17">
        <name>Ca(2+)</name>
        <dbReference type="ChEBI" id="CHEBI:29108"/>
    </cofactor>
    <text evidence="17">Binds 2 calcium ions per subunit.</text>
</comment>
<evidence type="ECO:0000256" key="17">
    <source>
        <dbReference type="PIRSR" id="PIRSR600823-3"/>
    </source>
</evidence>
<evidence type="ECO:0000313" key="21">
    <source>
        <dbReference type="Proteomes" id="UP000515123"/>
    </source>
</evidence>
<keyword evidence="10" id="KW-0560">Oxidoreductase</keyword>
<dbReference type="PRINTS" id="PR00458">
    <property type="entry name" value="PEROXIDASE"/>
</dbReference>
<keyword evidence="13" id="KW-0325">Glycoprotein</keyword>
<dbReference type="InterPro" id="IPR002016">
    <property type="entry name" value="Haem_peroxidase"/>
</dbReference>
<evidence type="ECO:0000256" key="2">
    <source>
        <dbReference type="ARBA" id="ARBA00004613"/>
    </source>
</evidence>
<evidence type="ECO:0000256" key="10">
    <source>
        <dbReference type="ARBA" id="ARBA00023002"/>
    </source>
</evidence>
<feature type="binding site" evidence="17">
    <location>
        <position position="149"/>
    </location>
    <ligand>
        <name>Ca(2+)</name>
        <dbReference type="ChEBI" id="CHEBI:29108"/>
        <label>2</label>
    </ligand>
</feature>
<dbReference type="Pfam" id="PF00141">
    <property type="entry name" value="peroxidase"/>
    <property type="match status" value="2"/>
</dbReference>
<feature type="binding site" evidence="17">
    <location>
        <position position="203"/>
    </location>
    <ligand>
        <name>Ca(2+)</name>
        <dbReference type="ChEBI" id="CHEBI:29108"/>
        <label>2</label>
    </ligand>
</feature>
<keyword evidence="8" id="KW-0732">Signal</keyword>
<evidence type="ECO:0000256" key="19">
    <source>
        <dbReference type="PIRSR" id="PIRSR600823-5"/>
    </source>
</evidence>
<dbReference type="GO" id="GO:0005576">
    <property type="term" value="C:extracellular region"/>
    <property type="evidence" value="ECO:0007669"/>
    <property type="project" value="UniProtKB-SubCell"/>
</dbReference>
<evidence type="ECO:0000256" key="18">
    <source>
        <dbReference type="PIRSR" id="PIRSR600823-4"/>
    </source>
</evidence>
<dbReference type="CDD" id="cd00693">
    <property type="entry name" value="secretory_peroxidase"/>
    <property type="match status" value="1"/>
</dbReference>
<dbReference type="EC" id="1.11.1.7" evidence="4"/>
<keyword evidence="21" id="KW-1185">Reference proteome</keyword>
<feature type="binding site" evidence="17">
    <location>
        <position position="27"/>
    </location>
    <ligand>
        <name>Ca(2+)</name>
        <dbReference type="ChEBI" id="CHEBI:29108"/>
        <label>1</label>
    </ligand>
</feature>
<organism evidence="21 22">
    <name type="scientific">Ananas comosus</name>
    <name type="common">Pineapple</name>
    <name type="synonym">Ananas ananas</name>
    <dbReference type="NCBI Taxonomy" id="4615"/>
    <lineage>
        <taxon>Eukaryota</taxon>
        <taxon>Viridiplantae</taxon>
        <taxon>Streptophyta</taxon>
        <taxon>Embryophyta</taxon>
        <taxon>Tracheophyta</taxon>
        <taxon>Spermatophyta</taxon>
        <taxon>Magnoliopsida</taxon>
        <taxon>Liliopsida</taxon>
        <taxon>Poales</taxon>
        <taxon>Bromeliaceae</taxon>
        <taxon>Bromelioideae</taxon>
        <taxon>Ananas</taxon>
    </lineage>
</organism>
<dbReference type="PROSITE" id="PS50873">
    <property type="entry name" value="PEROXIDASE_4"/>
    <property type="match status" value="2"/>
</dbReference>
<dbReference type="Gene3D" id="1.10.520.10">
    <property type="match status" value="2"/>
</dbReference>
<dbReference type="InterPro" id="IPR019794">
    <property type="entry name" value="Peroxidases_AS"/>
</dbReference>
<keyword evidence="9 17" id="KW-0106">Calcium</keyword>
<feature type="binding site" description="axial binding residue" evidence="17">
    <location>
        <position position="148"/>
    </location>
    <ligand>
        <name>heme b</name>
        <dbReference type="ChEBI" id="CHEBI:60344"/>
    </ligand>
    <ligandPart>
        <name>Fe</name>
        <dbReference type="ChEBI" id="CHEBI:18248"/>
    </ligandPart>
</feature>
<feature type="binding site" evidence="17">
    <location>
        <position position="29"/>
    </location>
    <ligand>
        <name>Ca(2+)</name>
        <dbReference type="ChEBI" id="CHEBI:29108"/>
        <label>1</label>
    </ligand>
</feature>
<keyword evidence="12 19" id="KW-1015">Disulfide bond</keyword>
<dbReference type="SUPFAM" id="SSF48113">
    <property type="entry name" value="Heme-dependent peroxidases"/>
    <property type="match status" value="2"/>
</dbReference>
<evidence type="ECO:0000313" key="22">
    <source>
        <dbReference type="RefSeq" id="XP_020088353.1"/>
    </source>
</evidence>
<evidence type="ECO:0000256" key="14">
    <source>
        <dbReference type="ARBA" id="ARBA00023324"/>
    </source>
</evidence>
<feature type="domain" description="Plant heme peroxidase family profile" evidence="20">
    <location>
        <begin position="336"/>
        <end position="500"/>
    </location>
</feature>
<feature type="binding site" evidence="17">
    <location>
        <position position="196"/>
    </location>
    <ligand>
        <name>Ca(2+)</name>
        <dbReference type="ChEBI" id="CHEBI:29108"/>
        <label>2</label>
    </ligand>
</feature>
<dbReference type="RefSeq" id="XP_020088353.1">
    <property type="nucleotide sequence ID" value="XM_020232764.1"/>
</dbReference>
<dbReference type="PANTHER" id="PTHR31388:SF5">
    <property type="entry name" value="PEROXIDASE"/>
    <property type="match status" value="1"/>
</dbReference>
<evidence type="ECO:0000256" key="8">
    <source>
        <dbReference type="ARBA" id="ARBA00022729"/>
    </source>
</evidence>
<dbReference type="InterPro" id="IPR010255">
    <property type="entry name" value="Haem_peroxidase_sf"/>
</dbReference>
<proteinExistence type="inferred from homology"/>
<feature type="active site" description="Proton acceptor" evidence="15">
    <location>
        <position position="21"/>
    </location>
</feature>
<evidence type="ECO:0000256" key="4">
    <source>
        <dbReference type="ARBA" id="ARBA00012313"/>
    </source>
</evidence>
<comment type="subcellular location">
    <subcellularLocation>
        <location evidence="2">Secreted</location>
    </subcellularLocation>
</comment>
<sequence>MVDVVRKEPRMAASILRLFFHDCFPNGCDGSILLDETPKFLSEKNSPPNFNSVRGFDVIDAIKSKVEKVCRATVSCADIVALATRDGVNLLGGPSWTVELGRRDSLTANMKAANEFLPGPSSDLAQLLDTFNRRGFTARDVTALSGAHTIGHAHCGFFADRMIGDTSIDSAFASLLQQNCSRSAGGGATEALAPLDRTPERFDNAYYRDLIAHRVLFHSDQELFNNGPQDSLVRQYSADGTFFAADFAAAMVKMGRMNPLTGTSGQIRLHCSRAIVSIPVKEAAQNTLVFFFLAAYGPSIFTKPPNHSIPPMATTFSSTTLLALMLFTLTSAAHGTLSPSFYNASCPKLQTVVRAAMVDVVRKEPRMAASILRLFFHDCFPNGCDGSILLDETPKFLSEKNAPPNFNSVRGFDVIDAIKSKVEKVCRGTVSCADIVALATRDGVNLELFNNGPQDSLVRQYSADGTFFAADFAAAMVKMGRMNPLTGTSGQIRLHCSRVN</sequence>
<evidence type="ECO:0000256" key="5">
    <source>
        <dbReference type="ARBA" id="ARBA00022559"/>
    </source>
</evidence>
<dbReference type="GO" id="GO:0046872">
    <property type="term" value="F:metal ion binding"/>
    <property type="evidence" value="ECO:0007669"/>
    <property type="project" value="UniProtKB-KW"/>
</dbReference>
<feature type="disulfide bond" evidence="19">
    <location>
        <begin position="155"/>
        <end position="180"/>
    </location>
</feature>
<evidence type="ECO:0000256" key="12">
    <source>
        <dbReference type="ARBA" id="ARBA00023157"/>
    </source>
</evidence>
<dbReference type="PROSITE" id="PS00436">
    <property type="entry name" value="PEROXIDASE_2"/>
    <property type="match status" value="2"/>
</dbReference>
<dbReference type="GO" id="GO:0020037">
    <property type="term" value="F:heme binding"/>
    <property type="evidence" value="ECO:0007669"/>
    <property type="project" value="InterPro"/>
</dbReference>
<dbReference type="OrthoDB" id="2113341at2759"/>
<dbReference type="InterPro" id="IPR019793">
    <property type="entry name" value="Peroxidases_heam-ligand_BS"/>
</dbReference>
<keyword evidence="5" id="KW-0575">Peroxidase</keyword>
<evidence type="ECO:0000256" key="1">
    <source>
        <dbReference type="ARBA" id="ARBA00000189"/>
    </source>
</evidence>
<comment type="catalytic activity">
    <reaction evidence="1">
        <text>2 a phenolic donor + H2O2 = 2 a phenolic radical donor + 2 H2O</text>
        <dbReference type="Rhea" id="RHEA:56136"/>
        <dbReference type="ChEBI" id="CHEBI:15377"/>
        <dbReference type="ChEBI" id="CHEBI:16240"/>
        <dbReference type="ChEBI" id="CHEBI:139520"/>
        <dbReference type="ChEBI" id="CHEBI:139521"/>
        <dbReference type="EC" id="1.11.1.7"/>
    </reaction>
</comment>
<reference evidence="22" key="2">
    <citation type="submission" date="2025-08" db="UniProtKB">
        <authorList>
            <consortium name="RefSeq"/>
        </authorList>
    </citation>
    <scope>IDENTIFICATION</scope>
    <source>
        <tissue evidence="22">Leaf</tissue>
    </source>
</reference>
<evidence type="ECO:0000256" key="16">
    <source>
        <dbReference type="PIRSR" id="PIRSR600823-2"/>
    </source>
</evidence>
<dbReference type="FunFam" id="1.10.520.10:FF:000009">
    <property type="entry name" value="Peroxidase"/>
    <property type="match status" value="1"/>
</dbReference>
<dbReference type="Proteomes" id="UP000515123">
    <property type="component" value="Linkage group 5"/>
</dbReference>
<feature type="binding site" evidence="17">
    <location>
        <position position="43"/>
    </location>
    <ligand>
        <name>Ca(2+)</name>
        <dbReference type="ChEBI" id="CHEBI:29108"/>
        <label>1</label>
    </ligand>
</feature>
<dbReference type="GO" id="GO:0140825">
    <property type="term" value="F:lactoperoxidase activity"/>
    <property type="evidence" value="ECO:0007669"/>
    <property type="project" value="UniProtKB-EC"/>
</dbReference>
<keyword evidence="6" id="KW-0349">Heme</keyword>
<keyword evidence="14" id="KW-0376">Hydrogen peroxide</keyword>
<evidence type="ECO:0000259" key="20">
    <source>
        <dbReference type="PROSITE" id="PS50873"/>
    </source>
</evidence>
<evidence type="ECO:0000256" key="11">
    <source>
        <dbReference type="ARBA" id="ARBA00023004"/>
    </source>
</evidence>
<dbReference type="PRINTS" id="PR00461">
    <property type="entry name" value="PLPEROXIDASE"/>
</dbReference>
<dbReference type="AlphaFoldDB" id="A0A6P5F4F3"/>
<feature type="binding site" evidence="17">
    <location>
        <position position="22"/>
    </location>
    <ligand>
        <name>Ca(2+)</name>
        <dbReference type="ChEBI" id="CHEBI:29108"/>
        <label>1</label>
    </ligand>
</feature>
<dbReference type="FunFam" id="1.10.420.10:FF:000006">
    <property type="entry name" value="Peroxidase"/>
    <property type="match status" value="1"/>
</dbReference>
<accession>A0A6P5F4F3</accession>
<dbReference type="PANTHER" id="PTHR31388">
    <property type="entry name" value="PEROXIDASE 72-RELATED"/>
    <property type="match status" value="1"/>
</dbReference>